<dbReference type="InterPro" id="IPR003758">
    <property type="entry name" value="LpxK"/>
</dbReference>
<comment type="similarity">
    <text evidence="13">Belongs to the LpxK family.</text>
</comment>
<protein>
    <recommendedName>
        <fullName evidence="4 13">Tetraacyldisaccharide 4'-kinase</fullName>
        <ecNumber evidence="3 13">2.7.1.130</ecNumber>
    </recommendedName>
    <alternativeName>
        <fullName evidence="12 13">Lipid A 4'-kinase</fullName>
    </alternativeName>
</protein>
<dbReference type="NCBIfam" id="TIGR00682">
    <property type="entry name" value="lpxK"/>
    <property type="match status" value="1"/>
</dbReference>
<evidence type="ECO:0000256" key="13">
    <source>
        <dbReference type="HAMAP-Rule" id="MF_00409"/>
    </source>
</evidence>
<gene>
    <name evidence="13 14" type="primary">lpxK</name>
    <name evidence="14" type="ORF">FRY97_17515</name>
</gene>
<evidence type="ECO:0000256" key="11">
    <source>
        <dbReference type="ARBA" id="ARBA00023098"/>
    </source>
</evidence>
<comment type="caution">
    <text evidence="14">The sequence shown here is derived from an EMBL/GenBank/DDBJ whole genome shotgun (WGS) entry which is preliminary data.</text>
</comment>
<sequence length="355" mass="40901">MIQNRLAQILLAPLSLLYGIGVSVRNFLYERQLLKGVEFNVPVISVGNLSVGGAGKSPHIEYLIRLLKDYIEVATLSRGYGRKTKGYLEVHPSDNAERVGDEPLQFKRKYPEVFVNVCESRSLAIPKMMMDRPDTKAILLDDAFQHRSVKPGLNILLTEYSRPFTRDYLLPSGRLREWRSAYERADIIIVSKCPEAVTEAERDAMVSEIAPLPHQKVYFSYYAYGQPYFILNPKYRLQYTEGLEALLISAIARTDYLISYLGTKVSHIQAMEYEDHHYFTKYDVGQLKANFDRMETDKKVVLTTEKDAMRLQLHQAFLQENQLPIFAVPVEVRFHFSQGPAFDEQVRQFLLNFKA</sequence>
<dbReference type="EMBL" id="VOOR01000046">
    <property type="protein sequence ID" value="TXB61759.1"/>
    <property type="molecule type" value="Genomic_DNA"/>
</dbReference>
<keyword evidence="8 13" id="KW-0547">Nucleotide-binding</keyword>
<evidence type="ECO:0000256" key="9">
    <source>
        <dbReference type="ARBA" id="ARBA00022777"/>
    </source>
</evidence>
<keyword evidence="6 13" id="KW-0441">Lipid A biosynthesis</keyword>
<dbReference type="UniPathway" id="UPA00359">
    <property type="reaction ID" value="UER00482"/>
</dbReference>
<dbReference type="Proteomes" id="UP000321580">
    <property type="component" value="Unassembled WGS sequence"/>
</dbReference>
<dbReference type="GO" id="GO:0009244">
    <property type="term" value="P:lipopolysaccharide core region biosynthetic process"/>
    <property type="evidence" value="ECO:0007669"/>
    <property type="project" value="TreeGrafter"/>
</dbReference>
<dbReference type="GO" id="GO:0005886">
    <property type="term" value="C:plasma membrane"/>
    <property type="evidence" value="ECO:0007669"/>
    <property type="project" value="TreeGrafter"/>
</dbReference>
<dbReference type="EC" id="2.7.1.130" evidence="3 13"/>
<keyword evidence="11 13" id="KW-0443">Lipid metabolism</keyword>
<dbReference type="HAMAP" id="MF_00409">
    <property type="entry name" value="LpxK"/>
    <property type="match status" value="1"/>
</dbReference>
<evidence type="ECO:0000256" key="12">
    <source>
        <dbReference type="ARBA" id="ARBA00029757"/>
    </source>
</evidence>
<keyword evidence="15" id="KW-1185">Reference proteome</keyword>
<dbReference type="RefSeq" id="WP_147168867.1">
    <property type="nucleotide sequence ID" value="NZ_VOOR01000046.1"/>
</dbReference>
<comment type="pathway">
    <text evidence="2 13">Glycolipid biosynthesis; lipid IV(A) biosynthesis; lipid IV(A) from (3R)-3-hydroxytetradecanoyl-[acyl-carrier-protein] and UDP-N-acetyl-alpha-D-glucosamine: step 6/6.</text>
</comment>
<evidence type="ECO:0000256" key="6">
    <source>
        <dbReference type="ARBA" id="ARBA00022556"/>
    </source>
</evidence>
<dbReference type="Pfam" id="PF02606">
    <property type="entry name" value="LpxK"/>
    <property type="match status" value="1"/>
</dbReference>
<dbReference type="OrthoDB" id="9766423at2"/>
<reference evidence="14 15" key="1">
    <citation type="submission" date="2019-08" db="EMBL/GenBank/DDBJ databases">
        <title>Genome of Phaeodactylibacter luteus.</title>
        <authorList>
            <person name="Bowman J.P."/>
        </authorList>
    </citation>
    <scope>NUCLEOTIDE SEQUENCE [LARGE SCALE GENOMIC DNA]</scope>
    <source>
        <strain evidence="14 15">KCTC 42180</strain>
    </source>
</reference>
<evidence type="ECO:0000256" key="3">
    <source>
        <dbReference type="ARBA" id="ARBA00012071"/>
    </source>
</evidence>
<evidence type="ECO:0000256" key="1">
    <source>
        <dbReference type="ARBA" id="ARBA00002274"/>
    </source>
</evidence>
<comment type="function">
    <text evidence="1 13">Transfers the gamma-phosphate of ATP to the 4'-position of a tetraacyldisaccharide 1-phosphate intermediate (termed DS-1-P) to form tetraacyldisaccharide 1,4'-bis-phosphate (lipid IVA).</text>
</comment>
<keyword evidence="10 13" id="KW-0067">ATP-binding</keyword>
<dbReference type="PANTHER" id="PTHR42724">
    <property type="entry name" value="TETRAACYLDISACCHARIDE 4'-KINASE"/>
    <property type="match status" value="1"/>
</dbReference>
<keyword evidence="5 13" id="KW-0444">Lipid biosynthesis</keyword>
<comment type="caution">
    <text evidence="13">Lacks conserved residue(s) required for the propagation of feature annotation.</text>
</comment>
<dbReference type="GO" id="GO:0009029">
    <property type="term" value="F:lipid-A 4'-kinase activity"/>
    <property type="evidence" value="ECO:0007669"/>
    <property type="project" value="UniProtKB-UniRule"/>
</dbReference>
<evidence type="ECO:0000313" key="14">
    <source>
        <dbReference type="EMBL" id="TXB61759.1"/>
    </source>
</evidence>
<dbReference type="GO" id="GO:0009245">
    <property type="term" value="P:lipid A biosynthetic process"/>
    <property type="evidence" value="ECO:0007669"/>
    <property type="project" value="UniProtKB-UniRule"/>
</dbReference>
<evidence type="ECO:0000256" key="7">
    <source>
        <dbReference type="ARBA" id="ARBA00022679"/>
    </source>
</evidence>
<name>A0A5C6RIG3_9BACT</name>
<proteinExistence type="inferred from homology"/>
<dbReference type="GO" id="GO:0005524">
    <property type="term" value="F:ATP binding"/>
    <property type="evidence" value="ECO:0007669"/>
    <property type="project" value="UniProtKB-UniRule"/>
</dbReference>
<evidence type="ECO:0000256" key="10">
    <source>
        <dbReference type="ARBA" id="ARBA00022840"/>
    </source>
</evidence>
<keyword evidence="9 13" id="KW-0418">Kinase</keyword>
<dbReference type="AlphaFoldDB" id="A0A5C6RIG3"/>
<evidence type="ECO:0000256" key="2">
    <source>
        <dbReference type="ARBA" id="ARBA00004870"/>
    </source>
</evidence>
<organism evidence="14 15">
    <name type="scientific">Phaeodactylibacter luteus</name>
    <dbReference type="NCBI Taxonomy" id="1564516"/>
    <lineage>
        <taxon>Bacteria</taxon>
        <taxon>Pseudomonadati</taxon>
        <taxon>Bacteroidota</taxon>
        <taxon>Saprospiria</taxon>
        <taxon>Saprospirales</taxon>
        <taxon>Haliscomenobacteraceae</taxon>
        <taxon>Phaeodactylibacter</taxon>
    </lineage>
</organism>
<comment type="catalytic activity">
    <reaction evidence="13">
        <text>a lipid A disaccharide + ATP = a lipid IVA + ADP + H(+)</text>
        <dbReference type="Rhea" id="RHEA:67840"/>
        <dbReference type="ChEBI" id="CHEBI:15378"/>
        <dbReference type="ChEBI" id="CHEBI:30616"/>
        <dbReference type="ChEBI" id="CHEBI:176343"/>
        <dbReference type="ChEBI" id="CHEBI:176425"/>
        <dbReference type="ChEBI" id="CHEBI:456216"/>
        <dbReference type="EC" id="2.7.1.130"/>
    </reaction>
</comment>
<dbReference type="PANTHER" id="PTHR42724:SF1">
    <property type="entry name" value="TETRAACYLDISACCHARIDE 4'-KINASE, MITOCHONDRIAL-RELATED"/>
    <property type="match status" value="1"/>
</dbReference>
<keyword evidence="7 13" id="KW-0808">Transferase</keyword>
<evidence type="ECO:0000313" key="15">
    <source>
        <dbReference type="Proteomes" id="UP000321580"/>
    </source>
</evidence>
<accession>A0A5C6RIG3</accession>
<dbReference type="InterPro" id="IPR027417">
    <property type="entry name" value="P-loop_NTPase"/>
</dbReference>
<evidence type="ECO:0000256" key="5">
    <source>
        <dbReference type="ARBA" id="ARBA00022516"/>
    </source>
</evidence>
<evidence type="ECO:0000256" key="8">
    <source>
        <dbReference type="ARBA" id="ARBA00022741"/>
    </source>
</evidence>
<dbReference type="SUPFAM" id="SSF52540">
    <property type="entry name" value="P-loop containing nucleoside triphosphate hydrolases"/>
    <property type="match status" value="1"/>
</dbReference>
<evidence type="ECO:0000256" key="4">
    <source>
        <dbReference type="ARBA" id="ARBA00016436"/>
    </source>
</evidence>